<dbReference type="EMBL" id="AGFM01000008">
    <property type="protein sequence ID" value="EHJ62438.1"/>
    <property type="molecule type" value="Genomic_DNA"/>
</dbReference>
<protein>
    <recommendedName>
        <fullName evidence="6">tRNA (cytidine(34)-2'-O)-methyltransferase</fullName>
        <ecNumber evidence="6">2.1.1.207</ecNumber>
    </recommendedName>
    <alternativeName>
        <fullName evidence="6">tRNA (cytidine/uridine-2'-O-)-methyltransferase TrmL</fullName>
    </alternativeName>
</protein>
<dbReference type="PATRIC" id="fig|1088721.3.peg.560"/>
<evidence type="ECO:0000256" key="2">
    <source>
        <dbReference type="ARBA" id="ARBA00022603"/>
    </source>
</evidence>
<feature type="binding site" evidence="6 7">
    <location>
        <position position="130"/>
    </location>
    <ligand>
        <name>S-adenosyl-L-methionine</name>
        <dbReference type="ChEBI" id="CHEBI:59789"/>
    </ligand>
</feature>
<dbReference type="GO" id="GO:0141098">
    <property type="term" value="F:tRNA (cytidine(34)-2'-O)-methyltransferase activity"/>
    <property type="evidence" value="ECO:0007669"/>
    <property type="project" value="RHEA"/>
</dbReference>
<dbReference type="InterPro" id="IPR001537">
    <property type="entry name" value="SpoU_MeTrfase"/>
</dbReference>
<keyword evidence="2 6" id="KW-0489">Methyltransferase</keyword>
<dbReference type="HAMAP" id="MF_01885">
    <property type="entry name" value="tRNA_methyltr_TrmL"/>
    <property type="match status" value="1"/>
</dbReference>
<dbReference type="AlphaFoldDB" id="G6E898"/>
<name>G6E898_9SPHN</name>
<gene>
    <name evidence="6" type="primary">trmL</name>
    <name evidence="9" type="ORF">NSU_0569</name>
</gene>
<feature type="binding site" evidence="6 7">
    <location>
        <position position="158"/>
    </location>
    <ligand>
        <name>S-adenosyl-L-methionine</name>
        <dbReference type="ChEBI" id="CHEBI:59789"/>
    </ligand>
</feature>
<dbReference type="Gene3D" id="3.40.1280.10">
    <property type="match status" value="1"/>
</dbReference>
<sequence length="181" mass="19794">MILRKAGKTGLAEATIAQRACMARLTAPISRMRIALFEPEIAGNVGAVLRLGACMGADVDLIEPMGFTWDDRRVRRAAMDYIDHVSVTRHSSFDAFRATIGPRRLVLFTTKSSHSAYDFEFMADDILLFGKESAGVPAEVAQVCHARVRIPMRPQVRSMNLATTTAIALGEALRQTACLPS</sequence>
<dbReference type="SUPFAM" id="SSF75217">
    <property type="entry name" value="alpha/beta knot"/>
    <property type="match status" value="1"/>
</dbReference>
<dbReference type="EC" id="2.1.1.207" evidence="6"/>
<dbReference type="PIRSF" id="PIRSF029256">
    <property type="entry name" value="SpoU_TrmH_prd"/>
    <property type="match status" value="1"/>
</dbReference>
<comment type="function">
    <text evidence="6">Methylates the ribose at the nucleotide 34 wobble position in the two leucyl isoacceptors tRNA(Leu)(CmAA) and tRNA(Leu)(cmnm5UmAA). Catalyzes the methyl transfer from S-adenosyl-L-methionine to the 2'-OH of the wobble nucleotide.</text>
</comment>
<keyword evidence="5 6" id="KW-0819">tRNA processing</keyword>
<evidence type="ECO:0000256" key="3">
    <source>
        <dbReference type="ARBA" id="ARBA00022679"/>
    </source>
</evidence>
<keyword evidence="3 6" id="KW-0808">Transferase</keyword>
<proteinExistence type="inferred from homology"/>
<comment type="caution">
    <text evidence="6">Lacks conserved residue(s) required for the propagation of feature annotation.</text>
</comment>
<dbReference type="InterPro" id="IPR016914">
    <property type="entry name" value="TrmL"/>
</dbReference>
<organism evidence="9 10">
    <name type="scientific">Novosphingobium pentaromativorans US6-1</name>
    <dbReference type="NCBI Taxonomy" id="1088721"/>
    <lineage>
        <taxon>Bacteria</taxon>
        <taxon>Pseudomonadati</taxon>
        <taxon>Pseudomonadota</taxon>
        <taxon>Alphaproteobacteria</taxon>
        <taxon>Sphingomonadales</taxon>
        <taxon>Sphingomonadaceae</taxon>
        <taxon>Novosphingobium</taxon>
    </lineage>
</organism>
<dbReference type="Pfam" id="PF00588">
    <property type="entry name" value="SpoU_methylase"/>
    <property type="match status" value="1"/>
</dbReference>
<dbReference type="InterPro" id="IPR029028">
    <property type="entry name" value="Alpha/beta_knot_MTases"/>
</dbReference>
<keyword evidence="4 6" id="KW-0949">S-adenosyl-L-methionine</keyword>
<dbReference type="PANTHER" id="PTHR42971">
    <property type="entry name" value="TRNA (CYTIDINE(34)-2'-O)-METHYLTRANSFERASE"/>
    <property type="match status" value="1"/>
</dbReference>
<dbReference type="CDD" id="cd18094">
    <property type="entry name" value="SpoU-like_TrmL"/>
    <property type="match status" value="1"/>
</dbReference>
<dbReference type="PANTHER" id="PTHR42971:SF1">
    <property type="entry name" value="TRNA (CYTIDINE(34)-2'-O)-METHYLTRANSFERASE"/>
    <property type="match status" value="1"/>
</dbReference>
<feature type="binding site" evidence="6 7">
    <location>
        <position position="150"/>
    </location>
    <ligand>
        <name>S-adenosyl-L-methionine</name>
        <dbReference type="ChEBI" id="CHEBI:59789"/>
    </ligand>
</feature>
<evidence type="ECO:0000313" key="10">
    <source>
        <dbReference type="Proteomes" id="UP000004030"/>
    </source>
</evidence>
<evidence type="ECO:0000259" key="8">
    <source>
        <dbReference type="Pfam" id="PF00588"/>
    </source>
</evidence>
<dbReference type="STRING" id="1088721.JI59_17265"/>
<evidence type="ECO:0000256" key="7">
    <source>
        <dbReference type="PIRSR" id="PIRSR029256-1"/>
    </source>
</evidence>
<comment type="catalytic activity">
    <reaction evidence="6">
        <text>5-carboxymethylaminomethyluridine(34) in tRNA(Leu) + S-adenosyl-L-methionine = 5-carboxymethylaminomethyl-2'-O-methyluridine(34) in tRNA(Leu) + S-adenosyl-L-homocysteine + H(+)</text>
        <dbReference type="Rhea" id="RHEA:43088"/>
        <dbReference type="Rhea" id="RHEA-COMP:10333"/>
        <dbReference type="Rhea" id="RHEA-COMP:10334"/>
        <dbReference type="ChEBI" id="CHEBI:15378"/>
        <dbReference type="ChEBI" id="CHEBI:57856"/>
        <dbReference type="ChEBI" id="CHEBI:59789"/>
        <dbReference type="ChEBI" id="CHEBI:74508"/>
        <dbReference type="ChEBI" id="CHEBI:74511"/>
        <dbReference type="EC" id="2.1.1.207"/>
    </reaction>
</comment>
<evidence type="ECO:0000256" key="1">
    <source>
        <dbReference type="ARBA" id="ARBA00022490"/>
    </source>
</evidence>
<dbReference type="GO" id="GO:0005737">
    <property type="term" value="C:cytoplasm"/>
    <property type="evidence" value="ECO:0007669"/>
    <property type="project" value="UniProtKB-SubCell"/>
</dbReference>
<dbReference type="GO" id="GO:0002130">
    <property type="term" value="P:wobble position ribose methylation"/>
    <property type="evidence" value="ECO:0007669"/>
    <property type="project" value="TreeGrafter"/>
</dbReference>
<dbReference type="GO" id="GO:0141102">
    <property type="term" value="F:tRNA (5-carboxymethylaminomethyluridine(34)-2'-O)-methyltransferase activity"/>
    <property type="evidence" value="ECO:0007669"/>
    <property type="project" value="RHEA"/>
</dbReference>
<keyword evidence="10" id="KW-1185">Reference proteome</keyword>
<evidence type="ECO:0000256" key="5">
    <source>
        <dbReference type="ARBA" id="ARBA00022694"/>
    </source>
</evidence>
<comment type="caution">
    <text evidence="9">The sequence shown here is derived from an EMBL/GenBank/DDBJ whole genome shotgun (WGS) entry which is preliminary data.</text>
</comment>
<dbReference type="eggNOG" id="COG0219">
    <property type="taxonomic scope" value="Bacteria"/>
</dbReference>
<keyword evidence="1 6" id="KW-0963">Cytoplasm</keyword>
<accession>G6E898</accession>
<reference evidence="9 10" key="1">
    <citation type="journal article" date="2012" name="J. Bacteriol.">
        <title>Genome sequence of benzo(a)pyrene-degrading bacterium Novosphingobium pentaromativorans US6-1.</title>
        <authorList>
            <person name="Luo Y.R."/>
            <person name="Kang S.G."/>
            <person name="Kim S.J."/>
            <person name="Kim M.R."/>
            <person name="Li N."/>
            <person name="Lee J.H."/>
            <person name="Kwon K.K."/>
        </authorList>
    </citation>
    <scope>NUCLEOTIDE SEQUENCE [LARGE SCALE GENOMIC DNA]</scope>
    <source>
        <strain evidence="9 10">US6-1</strain>
    </source>
</reference>
<evidence type="ECO:0000313" key="9">
    <source>
        <dbReference type="EMBL" id="EHJ62438.1"/>
    </source>
</evidence>
<comment type="subcellular location">
    <subcellularLocation>
        <location evidence="6">Cytoplasm</location>
    </subcellularLocation>
</comment>
<comment type="catalytic activity">
    <reaction evidence="6">
        <text>cytidine(34) in tRNA + S-adenosyl-L-methionine = 2'-O-methylcytidine(34) in tRNA + S-adenosyl-L-homocysteine + H(+)</text>
        <dbReference type="Rhea" id="RHEA:43084"/>
        <dbReference type="Rhea" id="RHEA-COMP:10331"/>
        <dbReference type="Rhea" id="RHEA-COMP:10332"/>
        <dbReference type="ChEBI" id="CHEBI:15378"/>
        <dbReference type="ChEBI" id="CHEBI:57856"/>
        <dbReference type="ChEBI" id="CHEBI:59789"/>
        <dbReference type="ChEBI" id="CHEBI:74495"/>
        <dbReference type="ChEBI" id="CHEBI:82748"/>
        <dbReference type="EC" id="2.1.1.207"/>
    </reaction>
</comment>
<evidence type="ECO:0000256" key="4">
    <source>
        <dbReference type="ARBA" id="ARBA00022691"/>
    </source>
</evidence>
<dbReference type="GO" id="GO:0003723">
    <property type="term" value="F:RNA binding"/>
    <property type="evidence" value="ECO:0007669"/>
    <property type="project" value="InterPro"/>
</dbReference>
<feature type="domain" description="tRNA/rRNA methyltransferase SpoU type" evidence="8">
    <location>
        <begin position="32"/>
        <end position="169"/>
    </location>
</feature>
<dbReference type="Proteomes" id="UP000004030">
    <property type="component" value="Unassembled WGS sequence"/>
</dbReference>
<comment type="subunit">
    <text evidence="6">Homodimer.</text>
</comment>
<dbReference type="InterPro" id="IPR029026">
    <property type="entry name" value="tRNA_m1G_MTases_N"/>
</dbReference>
<evidence type="ECO:0000256" key="6">
    <source>
        <dbReference type="HAMAP-Rule" id="MF_01885"/>
    </source>
</evidence>
<comment type="similarity">
    <text evidence="6">Belongs to the class IV-like SAM-binding methyltransferase superfamily. RNA methyltransferase TrmH family. TrmL subfamily.</text>
</comment>